<protein>
    <submittedName>
        <fullName evidence="2">Heterokaryon incompatibility protein-domain-containing protein</fullName>
    </submittedName>
</protein>
<evidence type="ECO:0000259" key="1">
    <source>
        <dbReference type="Pfam" id="PF06985"/>
    </source>
</evidence>
<proteinExistence type="predicted"/>
<feature type="domain" description="Heterokaryon incompatibility" evidence="1">
    <location>
        <begin position="87"/>
        <end position="231"/>
    </location>
</feature>
<evidence type="ECO:0000313" key="3">
    <source>
        <dbReference type="Proteomes" id="UP000070501"/>
    </source>
</evidence>
<accession>A0A136IM40</accession>
<dbReference type="PANTHER" id="PTHR24148">
    <property type="entry name" value="ANKYRIN REPEAT DOMAIN-CONTAINING PROTEIN 39 HOMOLOG-RELATED"/>
    <property type="match status" value="1"/>
</dbReference>
<dbReference type="Proteomes" id="UP000070501">
    <property type="component" value="Unassembled WGS sequence"/>
</dbReference>
<dbReference type="EMBL" id="KQ964271">
    <property type="protein sequence ID" value="KXJ86036.1"/>
    <property type="molecule type" value="Genomic_DNA"/>
</dbReference>
<dbReference type="InterPro" id="IPR052895">
    <property type="entry name" value="HetReg/Transcr_Mod"/>
</dbReference>
<dbReference type="STRING" id="196109.A0A136IM40"/>
<dbReference type="PANTHER" id="PTHR24148:SF64">
    <property type="entry name" value="HETEROKARYON INCOMPATIBILITY DOMAIN-CONTAINING PROTEIN"/>
    <property type="match status" value="1"/>
</dbReference>
<keyword evidence="3" id="KW-1185">Reference proteome</keyword>
<dbReference type="InParanoid" id="A0A136IM40"/>
<sequence length="430" mass="48268">MTVPLFQHRPLADPGNGIRLCRFVHPPESESEGGPRTDAVVLEVAHFRLPKTRVITTSAGGLVQIENDGEGWPTEHETRAARTADEYTAVSYCWGPASARHIEITINQHALPVSESLHQLLRAFGDADKNEEHPGCRLFWIDQLCIDQRCNAERNAQVHLMSYIYSSAETVYAWLGPATSSARLGLRTLNALRPRYLRSGSTTELKITSALPALCDLLTGAYWSRLWIVQEVVLAKRLVLCCGRHRRVFQRFEDGRQHVWRRGTMLEQALRMHERLHCHEAKFSTRHITLRRALSLLRQHLRVLQARAGSGATVGVKDRTTGRYYPYGDSYDITRDNCFRACADPRDKVYALQSLVWPHQRVPVIDYGAAVEDVFVGWLGTVLRHAGGKVGLTSEHRSGFGMVFEAMGLGVLSDERAEELVGRAELLGSA</sequence>
<name>A0A136IM40_9PEZI</name>
<evidence type="ECO:0000313" key="2">
    <source>
        <dbReference type="EMBL" id="KXJ86036.1"/>
    </source>
</evidence>
<gene>
    <name evidence="2" type="ORF">Micbo1qcDRAFT_219887</name>
</gene>
<dbReference type="Pfam" id="PF06985">
    <property type="entry name" value="HET"/>
    <property type="match status" value="1"/>
</dbReference>
<reference evidence="3" key="1">
    <citation type="submission" date="2016-02" db="EMBL/GenBank/DDBJ databases">
        <title>Draft genome sequence of Microdochium bolleyi, a fungal endophyte of beachgrass.</title>
        <authorList>
            <consortium name="DOE Joint Genome Institute"/>
            <person name="David A.S."/>
            <person name="May G."/>
            <person name="Haridas S."/>
            <person name="Lim J."/>
            <person name="Wang M."/>
            <person name="Labutti K."/>
            <person name="Lipzen A."/>
            <person name="Barry K."/>
            <person name="Grigoriev I.V."/>
        </authorList>
    </citation>
    <scope>NUCLEOTIDE SEQUENCE [LARGE SCALE GENOMIC DNA]</scope>
    <source>
        <strain evidence="3">J235TASD1</strain>
    </source>
</reference>
<dbReference type="AlphaFoldDB" id="A0A136IM40"/>
<organism evidence="2 3">
    <name type="scientific">Microdochium bolleyi</name>
    <dbReference type="NCBI Taxonomy" id="196109"/>
    <lineage>
        <taxon>Eukaryota</taxon>
        <taxon>Fungi</taxon>
        <taxon>Dikarya</taxon>
        <taxon>Ascomycota</taxon>
        <taxon>Pezizomycotina</taxon>
        <taxon>Sordariomycetes</taxon>
        <taxon>Xylariomycetidae</taxon>
        <taxon>Xylariales</taxon>
        <taxon>Microdochiaceae</taxon>
        <taxon>Microdochium</taxon>
    </lineage>
</organism>
<dbReference type="InterPro" id="IPR010730">
    <property type="entry name" value="HET"/>
</dbReference>
<dbReference type="OrthoDB" id="3557394at2759"/>